<keyword evidence="2" id="KW-1185">Reference proteome</keyword>
<dbReference type="OrthoDB" id="3063802at2759"/>
<dbReference type="AlphaFoldDB" id="A0A9P6BVZ2"/>
<dbReference type="Proteomes" id="UP000807342">
    <property type="component" value="Unassembled WGS sequence"/>
</dbReference>
<organism evidence="1 2">
    <name type="scientific">Macrolepiota fuliginosa MF-IS2</name>
    <dbReference type="NCBI Taxonomy" id="1400762"/>
    <lineage>
        <taxon>Eukaryota</taxon>
        <taxon>Fungi</taxon>
        <taxon>Dikarya</taxon>
        <taxon>Basidiomycota</taxon>
        <taxon>Agaricomycotina</taxon>
        <taxon>Agaricomycetes</taxon>
        <taxon>Agaricomycetidae</taxon>
        <taxon>Agaricales</taxon>
        <taxon>Agaricineae</taxon>
        <taxon>Agaricaceae</taxon>
        <taxon>Macrolepiota</taxon>
    </lineage>
</organism>
<name>A0A9P6BVZ2_9AGAR</name>
<protein>
    <submittedName>
        <fullName evidence="1">Uncharacterized protein</fullName>
    </submittedName>
</protein>
<evidence type="ECO:0000313" key="1">
    <source>
        <dbReference type="EMBL" id="KAF9440259.1"/>
    </source>
</evidence>
<accession>A0A9P6BVZ2</accession>
<evidence type="ECO:0000313" key="2">
    <source>
        <dbReference type="Proteomes" id="UP000807342"/>
    </source>
</evidence>
<proteinExistence type="predicted"/>
<gene>
    <name evidence="1" type="ORF">P691DRAFT_688288</name>
</gene>
<sequence>MQCSAALWITGAFHTSPKGGVESIAGLIPITYHIHKLAKCCLAQYYTLKATHSPAKTSHKR</sequence>
<dbReference type="EMBL" id="MU152692">
    <property type="protein sequence ID" value="KAF9440259.1"/>
    <property type="molecule type" value="Genomic_DNA"/>
</dbReference>
<reference evidence="1" key="1">
    <citation type="submission" date="2020-11" db="EMBL/GenBank/DDBJ databases">
        <authorList>
            <consortium name="DOE Joint Genome Institute"/>
            <person name="Ahrendt S."/>
            <person name="Riley R."/>
            <person name="Andreopoulos W."/>
            <person name="Labutti K."/>
            <person name="Pangilinan J."/>
            <person name="Ruiz-Duenas F.J."/>
            <person name="Barrasa J.M."/>
            <person name="Sanchez-Garcia M."/>
            <person name="Camarero S."/>
            <person name="Miyauchi S."/>
            <person name="Serrano A."/>
            <person name="Linde D."/>
            <person name="Babiker R."/>
            <person name="Drula E."/>
            <person name="Ayuso-Fernandez I."/>
            <person name="Pacheco R."/>
            <person name="Padilla G."/>
            <person name="Ferreira P."/>
            <person name="Barriuso J."/>
            <person name="Kellner H."/>
            <person name="Castanera R."/>
            <person name="Alfaro M."/>
            <person name="Ramirez L."/>
            <person name="Pisabarro A.G."/>
            <person name="Kuo A."/>
            <person name="Tritt A."/>
            <person name="Lipzen A."/>
            <person name="He G."/>
            <person name="Yan M."/>
            <person name="Ng V."/>
            <person name="Cullen D."/>
            <person name="Martin F."/>
            <person name="Rosso M.-N."/>
            <person name="Henrissat B."/>
            <person name="Hibbett D."/>
            <person name="Martinez A.T."/>
            <person name="Grigoriev I.V."/>
        </authorList>
    </citation>
    <scope>NUCLEOTIDE SEQUENCE</scope>
    <source>
        <strain evidence="1">MF-IS2</strain>
    </source>
</reference>
<comment type="caution">
    <text evidence="1">The sequence shown here is derived from an EMBL/GenBank/DDBJ whole genome shotgun (WGS) entry which is preliminary data.</text>
</comment>